<keyword evidence="3" id="KW-1185">Reference proteome</keyword>
<comment type="caution">
    <text evidence="2">The sequence shown here is derived from an EMBL/GenBank/DDBJ whole genome shotgun (WGS) entry which is preliminary data.</text>
</comment>
<accession>A0AA39YMK1</accession>
<feature type="domain" description="DUF6570" evidence="1">
    <location>
        <begin position="47"/>
        <end position="111"/>
    </location>
</feature>
<dbReference type="EMBL" id="JAULSV010000001">
    <property type="protein sequence ID" value="KAK0655304.1"/>
    <property type="molecule type" value="Genomic_DNA"/>
</dbReference>
<dbReference type="AlphaFoldDB" id="A0AA39YMK1"/>
<organism evidence="2 3">
    <name type="scientific">Cercophora newfieldiana</name>
    <dbReference type="NCBI Taxonomy" id="92897"/>
    <lineage>
        <taxon>Eukaryota</taxon>
        <taxon>Fungi</taxon>
        <taxon>Dikarya</taxon>
        <taxon>Ascomycota</taxon>
        <taxon>Pezizomycotina</taxon>
        <taxon>Sordariomycetes</taxon>
        <taxon>Sordariomycetidae</taxon>
        <taxon>Sordariales</taxon>
        <taxon>Lasiosphaeriaceae</taxon>
        <taxon>Cercophora</taxon>
    </lineage>
</organism>
<feature type="non-terminal residue" evidence="2">
    <location>
        <position position="115"/>
    </location>
</feature>
<proteinExistence type="predicted"/>
<feature type="non-terminal residue" evidence="2">
    <location>
        <position position="1"/>
    </location>
</feature>
<evidence type="ECO:0000313" key="2">
    <source>
        <dbReference type="EMBL" id="KAK0655304.1"/>
    </source>
</evidence>
<dbReference type="Pfam" id="PF20209">
    <property type="entry name" value="DUF6570"/>
    <property type="match status" value="1"/>
</dbReference>
<gene>
    <name evidence="2" type="ORF">B0T16DRAFT_308355</name>
</gene>
<protein>
    <recommendedName>
        <fullName evidence="1">DUF6570 domain-containing protein</fullName>
    </recommendedName>
</protein>
<evidence type="ECO:0000259" key="1">
    <source>
        <dbReference type="Pfam" id="PF20209"/>
    </source>
</evidence>
<dbReference type="InterPro" id="IPR046700">
    <property type="entry name" value="DUF6570"/>
</dbReference>
<sequence>LLQNFNAALDADIMEYCPRCKEKWFDMGMRQGFCKRCNYRDNNKRDDEPYFFSSGNKLDFGAVPDHLPSLTQVEEQLIARVHVHVDVYCVRGQQYKYKGHVTNFLRDVGSVYTQL</sequence>
<evidence type="ECO:0000313" key="3">
    <source>
        <dbReference type="Proteomes" id="UP001174936"/>
    </source>
</evidence>
<reference evidence="2" key="1">
    <citation type="submission" date="2023-06" db="EMBL/GenBank/DDBJ databases">
        <title>Genome-scale phylogeny and comparative genomics of the fungal order Sordariales.</title>
        <authorList>
            <consortium name="Lawrence Berkeley National Laboratory"/>
            <person name="Hensen N."/>
            <person name="Bonometti L."/>
            <person name="Westerberg I."/>
            <person name="Brannstrom I.O."/>
            <person name="Guillou S."/>
            <person name="Cros-Aarteil S."/>
            <person name="Calhoun S."/>
            <person name="Haridas S."/>
            <person name="Kuo A."/>
            <person name="Mondo S."/>
            <person name="Pangilinan J."/>
            <person name="Riley R."/>
            <person name="Labutti K."/>
            <person name="Andreopoulos B."/>
            <person name="Lipzen A."/>
            <person name="Chen C."/>
            <person name="Yanf M."/>
            <person name="Daum C."/>
            <person name="Ng V."/>
            <person name="Clum A."/>
            <person name="Steindorff A."/>
            <person name="Ohm R."/>
            <person name="Martin F."/>
            <person name="Silar P."/>
            <person name="Natvig D."/>
            <person name="Lalanne C."/>
            <person name="Gautier V."/>
            <person name="Ament-Velasquez S.L."/>
            <person name="Kruys A."/>
            <person name="Hutchinson M.I."/>
            <person name="Powell A.J."/>
            <person name="Barry K."/>
            <person name="Miller A.N."/>
            <person name="Grigoriev I.V."/>
            <person name="Debuchy R."/>
            <person name="Gladieux P."/>
            <person name="Thoren M.H."/>
            <person name="Johannesson H."/>
        </authorList>
    </citation>
    <scope>NUCLEOTIDE SEQUENCE</scope>
    <source>
        <strain evidence="2">SMH2532-1</strain>
    </source>
</reference>
<name>A0AA39YMK1_9PEZI</name>
<dbReference type="Proteomes" id="UP001174936">
    <property type="component" value="Unassembled WGS sequence"/>
</dbReference>